<reference evidence="2 3" key="1">
    <citation type="submission" date="2023-10" db="EMBL/GenBank/DDBJ databases">
        <title>Comparative genomics analysis reveals potential genetic determinants of host preference in Cryptosporidium xiaoi.</title>
        <authorList>
            <person name="Xiao L."/>
            <person name="Li J."/>
        </authorList>
    </citation>
    <scope>NUCLEOTIDE SEQUENCE [LARGE SCALE GENOMIC DNA]</scope>
    <source>
        <strain evidence="2 3">52996</strain>
    </source>
</reference>
<dbReference type="Proteomes" id="UP001311799">
    <property type="component" value="Unassembled WGS sequence"/>
</dbReference>
<proteinExistence type="predicted"/>
<dbReference type="PANTHER" id="PTHR23099">
    <property type="entry name" value="TRANSCRIPTIONAL REGULATOR"/>
    <property type="match status" value="1"/>
</dbReference>
<dbReference type="GO" id="GO:0005634">
    <property type="term" value="C:nucleus"/>
    <property type="evidence" value="ECO:0007669"/>
    <property type="project" value="TreeGrafter"/>
</dbReference>
<dbReference type="EMBL" id="JAWDEY010000010">
    <property type="protein sequence ID" value="KAK6589972.1"/>
    <property type="molecule type" value="Genomic_DNA"/>
</dbReference>
<comment type="caution">
    <text evidence="2">The sequence shown here is derived from an EMBL/GenBank/DDBJ whole genome shotgun (WGS) entry which is preliminary data.</text>
</comment>
<keyword evidence="3" id="KW-1185">Reference proteome</keyword>
<protein>
    <submittedName>
        <fullName evidence="2">Family metallopeptidase</fullName>
    </submittedName>
</protein>
<name>A0AAV9XZ88_9CRYT</name>
<feature type="domain" description="SprT-like" evidence="1">
    <location>
        <begin position="312"/>
        <end position="468"/>
    </location>
</feature>
<dbReference type="InterPro" id="IPR006640">
    <property type="entry name" value="SprT-like_domain"/>
</dbReference>
<dbReference type="AlphaFoldDB" id="A0AAV9XZ88"/>
<accession>A0AAV9XZ88</accession>
<sequence>MYSSSILNSSFRRKTGNNNYLISSESDELEEVKNVNVISTPQREQLSDDDYKYYNNKTELNTYFPRPSISLATSVRRTYYIGSSDESEIERNSVEIEDDYSSTFGFQQELDKTFVQPCVHSRSEFEPHYNDLQTNYCSTVGIRRRNYNFNSDDEYNENIPQRPSIKYQSSVRRKNNARKFLNIIDSDTDEDLKQELKNRRSSFCLGPELIDGRNERESSFENDIAWISFESDLNSDLKSSIDSLNCCEWKTALDSFSEREVEKENELAGESNKYNLFSGDEITTPKVIKPVENVVQRKKKSNSETSFVKKRDSLANFWYQIFNKEVFNNKLPYQVPIKWTGRLQRTAAQTLFITGNDNSKRVVIKLSKYVLDCEYRLKKTLLHECCHVAQFLLDSCIKPPHGQVFLKWGKVATKIYPELKVEIYHNYEIIYKYRYQCLRCHQIFGRQKKINNVYEAACSRCNGSIASIGKGTLNELGTTNNNASHETFKEDKNEINKNRQNAYSNFVREKFAEYKRDITQGKTPSRRPPSILKEIAKLWKQAKTESLADRFEKLSINN</sequence>
<evidence type="ECO:0000313" key="3">
    <source>
        <dbReference type="Proteomes" id="UP001311799"/>
    </source>
</evidence>
<dbReference type="PANTHER" id="PTHR23099:SF0">
    <property type="entry name" value="GERM CELL NUCLEAR ACIDIC PROTEIN"/>
    <property type="match status" value="1"/>
</dbReference>
<gene>
    <name evidence="2" type="ORF">RS030_192780</name>
</gene>
<dbReference type="Pfam" id="PF10263">
    <property type="entry name" value="SprT-like"/>
    <property type="match status" value="1"/>
</dbReference>
<evidence type="ECO:0000259" key="1">
    <source>
        <dbReference type="SMART" id="SM00731"/>
    </source>
</evidence>
<dbReference type="GO" id="GO:0006950">
    <property type="term" value="P:response to stress"/>
    <property type="evidence" value="ECO:0007669"/>
    <property type="project" value="UniProtKB-ARBA"/>
</dbReference>
<dbReference type="SMART" id="SM00731">
    <property type="entry name" value="SprT"/>
    <property type="match status" value="1"/>
</dbReference>
<organism evidence="2 3">
    <name type="scientific">Cryptosporidium xiaoi</name>
    <dbReference type="NCBI Taxonomy" id="659607"/>
    <lineage>
        <taxon>Eukaryota</taxon>
        <taxon>Sar</taxon>
        <taxon>Alveolata</taxon>
        <taxon>Apicomplexa</taxon>
        <taxon>Conoidasida</taxon>
        <taxon>Coccidia</taxon>
        <taxon>Eucoccidiorida</taxon>
        <taxon>Eimeriorina</taxon>
        <taxon>Cryptosporidiidae</taxon>
        <taxon>Cryptosporidium</taxon>
    </lineage>
</organism>
<evidence type="ECO:0000313" key="2">
    <source>
        <dbReference type="EMBL" id="KAK6589972.1"/>
    </source>
</evidence>